<sequence length="173" mass="19697">MYYATKNNSLFPMSQDWISFWSPVSLFSRTSGNMQDAIDRLYTLSVKQIQMAYDSGYDDLKNQYGGSSSSSIRFLTPHSVSSQSLGFGTIGAFKKHSYAEIEYWATGKNGRRSLIRVKGSLDFGNVENISIYWAHTGEYLDIPLGGFDNYQQYKTSKPPDIIEAEYRDIKKDE</sequence>
<dbReference type="EMBL" id="CAJVPT010026742">
    <property type="protein sequence ID" value="CAG8680672.1"/>
    <property type="molecule type" value="Genomic_DNA"/>
</dbReference>
<reference evidence="1" key="1">
    <citation type="submission" date="2021-06" db="EMBL/GenBank/DDBJ databases">
        <authorList>
            <person name="Kallberg Y."/>
            <person name="Tangrot J."/>
            <person name="Rosling A."/>
        </authorList>
    </citation>
    <scope>NUCLEOTIDE SEQUENCE</scope>
    <source>
        <strain evidence="1">CL356</strain>
    </source>
</reference>
<protein>
    <submittedName>
        <fullName evidence="1">11174_t:CDS:1</fullName>
    </submittedName>
</protein>
<organism evidence="1 2">
    <name type="scientific">Acaulospora colombiana</name>
    <dbReference type="NCBI Taxonomy" id="27376"/>
    <lineage>
        <taxon>Eukaryota</taxon>
        <taxon>Fungi</taxon>
        <taxon>Fungi incertae sedis</taxon>
        <taxon>Mucoromycota</taxon>
        <taxon>Glomeromycotina</taxon>
        <taxon>Glomeromycetes</taxon>
        <taxon>Diversisporales</taxon>
        <taxon>Acaulosporaceae</taxon>
        <taxon>Acaulospora</taxon>
    </lineage>
</organism>
<evidence type="ECO:0000313" key="2">
    <source>
        <dbReference type="Proteomes" id="UP000789525"/>
    </source>
</evidence>
<gene>
    <name evidence="1" type="ORF">ACOLOM_LOCUS9322</name>
</gene>
<comment type="caution">
    <text evidence="1">The sequence shown here is derived from an EMBL/GenBank/DDBJ whole genome shotgun (WGS) entry which is preliminary data.</text>
</comment>
<dbReference type="Proteomes" id="UP000789525">
    <property type="component" value="Unassembled WGS sequence"/>
</dbReference>
<keyword evidence="2" id="KW-1185">Reference proteome</keyword>
<name>A0ACA9P0D0_9GLOM</name>
<accession>A0ACA9P0D0</accession>
<proteinExistence type="predicted"/>
<evidence type="ECO:0000313" key="1">
    <source>
        <dbReference type="EMBL" id="CAG8680672.1"/>
    </source>
</evidence>